<dbReference type="InterPro" id="IPR011013">
    <property type="entry name" value="Gal_mutarotase_sf_dom"/>
</dbReference>
<evidence type="ECO:0000313" key="3">
    <source>
        <dbReference type="Proteomes" id="UP000199006"/>
    </source>
</evidence>
<dbReference type="InterPro" id="IPR033396">
    <property type="entry name" value="DUF5107"/>
</dbReference>
<sequence length="310" mass="36259">MKINKIIFKKEKAFKLENHQLKVIVLPNRGGKIASIYNRTKKFELLYQNKADKYQPIQLEKKFTAYDCSGFDDCFPNIDVAALYLNQKLYFYPDHGEIWSAKLVIKLKKDKIILSYHSPIFKYDYLKIITLHENRLLINYQIKNNLKTAFPAIWTMHCLLNYDTNLKLKFPPGVNKIENVLLSQQLGPPGKIHSFPQTQDQIGQKYRFDRINYSPDKSSEKYYVANCFESGQCEVYYPTADITFKLNFSADKLPYLGFWLTRGGFKGDYNFAFEPSDGYYDSVITALKNKCISIYQPGEIKQFNLKLELE</sequence>
<organism evidence="2 3">
    <name type="scientific">Halanaerobium salsuginis</name>
    <dbReference type="NCBI Taxonomy" id="29563"/>
    <lineage>
        <taxon>Bacteria</taxon>
        <taxon>Bacillati</taxon>
        <taxon>Bacillota</taxon>
        <taxon>Clostridia</taxon>
        <taxon>Halanaerobiales</taxon>
        <taxon>Halanaerobiaceae</taxon>
        <taxon>Halanaerobium</taxon>
    </lineage>
</organism>
<dbReference type="Proteomes" id="UP000199006">
    <property type="component" value="Unassembled WGS sequence"/>
</dbReference>
<dbReference type="Pfam" id="PF17128">
    <property type="entry name" value="DUF5107"/>
    <property type="match status" value="1"/>
</dbReference>
<reference evidence="2 3" key="1">
    <citation type="submission" date="2016-10" db="EMBL/GenBank/DDBJ databases">
        <authorList>
            <person name="de Groot N.N."/>
        </authorList>
    </citation>
    <scope>NUCLEOTIDE SEQUENCE [LARGE SCALE GENOMIC DNA]</scope>
    <source>
        <strain evidence="2 3">ATCC 51327</strain>
    </source>
</reference>
<name>A0A1I4HGH5_9FIRM</name>
<dbReference type="RefSeq" id="WP_089860741.1">
    <property type="nucleotide sequence ID" value="NZ_FOTI01000011.1"/>
</dbReference>
<dbReference type="Gene3D" id="2.70.98.10">
    <property type="match status" value="1"/>
</dbReference>
<dbReference type="GO" id="GO:0030246">
    <property type="term" value="F:carbohydrate binding"/>
    <property type="evidence" value="ECO:0007669"/>
    <property type="project" value="InterPro"/>
</dbReference>
<dbReference type="EMBL" id="FOTI01000011">
    <property type="protein sequence ID" value="SFL40793.1"/>
    <property type="molecule type" value="Genomic_DNA"/>
</dbReference>
<feature type="domain" description="DUF5107" evidence="1">
    <location>
        <begin position="5"/>
        <end position="65"/>
    </location>
</feature>
<gene>
    <name evidence="2" type="ORF">SAMN02983006_01064</name>
</gene>
<dbReference type="GO" id="GO:0003824">
    <property type="term" value="F:catalytic activity"/>
    <property type="evidence" value="ECO:0007669"/>
    <property type="project" value="InterPro"/>
</dbReference>
<evidence type="ECO:0000313" key="2">
    <source>
        <dbReference type="EMBL" id="SFL40793.1"/>
    </source>
</evidence>
<protein>
    <submittedName>
        <fullName evidence="2">Galactose mutarotase</fullName>
    </submittedName>
</protein>
<accession>A0A1I4HGH5</accession>
<dbReference type="OrthoDB" id="113447at2"/>
<dbReference type="AlphaFoldDB" id="A0A1I4HGH5"/>
<dbReference type="GO" id="GO:0005975">
    <property type="term" value="P:carbohydrate metabolic process"/>
    <property type="evidence" value="ECO:0007669"/>
    <property type="project" value="InterPro"/>
</dbReference>
<evidence type="ECO:0000259" key="1">
    <source>
        <dbReference type="Pfam" id="PF17128"/>
    </source>
</evidence>
<dbReference type="InterPro" id="IPR014718">
    <property type="entry name" value="GH-type_carb-bd"/>
</dbReference>
<keyword evidence="3" id="KW-1185">Reference proteome</keyword>
<proteinExistence type="predicted"/>
<dbReference type="STRING" id="29563.SAMN02983006_01064"/>
<dbReference type="SUPFAM" id="SSF74650">
    <property type="entry name" value="Galactose mutarotase-like"/>
    <property type="match status" value="1"/>
</dbReference>